<accession>A0A6J7M6G9</accession>
<organism evidence="2">
    <name type="scientific">freshwater metagenome</name>
    <dbReference type="NCBI Taxonomy" id="449393"/>
    <lineage>
        <taxon>unclassified sequences</taxon>
        <taxon>metagenomes</taxon>
        <taxon>ecological metagenomes</taxon>
    </lineage>
</organism>
<proteinExistence type="predicted"/>
<dbReference type="AlphaFoldDB" id="A0A6J7M6G9"/>
<sequence>MRTGRKGPRRIGLEDQDAATRHRNRHASSEVSSADQVAPAEHRGEIGGNQHRLGAAGGRDG</sequence>
<dbReference type="EMBL" id="CAFBNE010000240">
    <property type="protein sequence ID" value="CAB4974119.1"/>
    <property type="molecule type" value="Genomic_DNA"/>
</dbReference>
<name>A0A6J7M6G9_9ZZZZ</name>
<gene>
    <name evidence="2" type="ORF">UFOPK3772_03592</name>
</gene>
<evidence type="ECO:0000313" key="2">
    <source>
        <dbReference type="EMBL" id="CAB4974119.1"/>
    </source>
</evidence>
<reference evidence="2" key="1">
    <citation type="submission" date="2020-05" db="EMBL/GenBank/DDBJ databases">
        <authorList>
            <person name="Chiriac C."/>
            <person name="Salcher M."/>
            <person name="Ghai R."/>
            <person name="Kavagutti S V."/>
        </authorList>
    </citation>
    <scope>NUCLEOTIDE SEQUENCE</scope>
</reference>
<evidence type="ECO:0000256" key="1">
    <source>
        <dbReference type="SAM" id="MobiDB-lite"/>
    </source>
</evidence>
<feature type="region of interest" description="Disordered" evidence="1">
    <location>
        <begin position="1"/>
        <end position="61"/>
    </location>
</feature>
<protein>
    <submittedName>
        <fullName evidence="2">Unannotated protein</fullName>
    </submittedName>
</protein>